<reference evidence="1 2" key="1">
    <citation type="submission" date="2023-07" db="EMBL/GenBank/DDBJ databases">
        <title>Genomic Encyclopedia of Type Strains, Phase IV (KMG-IV): sequencing the most valuable type-strain genomes for metagenomic binning, comparative biology and taxonomic classification.</title>
        <authorList>
            <person name="Goeker M."/>
        </authorList>
    </citation>
    <scope>NUCLEOTIDE SEQUENCE [LARGE SCALE GENOMIC DNA]</scope>
    <source>
        <strain evidence="1 2">T98</strain>
    </source>
</reference>
<protein>
    <recommendedName>
        <fullName evidence="3">Core-binding (CB) domain-containing protein</fullName>
    </recommendedName>
</protein>
<dbReference type="EMBL" id="JAUSUY010000008">
    <property type="protein sequence ID" value="MDT3426674.1"/>
    <property type="molecule type" value="Genomic_DNA"/>
</dbReference>
<proteinExistence type="predicted"/>
<evidence type="ECO:0008006" key="3">
    <source>
        <dbReference type="Google" id="ProtNLM"/>
    </source>
</evidence>
<keyword evidence="2" id="KW-1185">Reference proteome</keyword>
<dbReference type="RefSeq" id="WP_156940576.1">
    <property type="nucleotide sequence ID" value="NZ_JAUSUY010000008.1"/>
</dbReference>
<name>A0ABU3H774_9BACL</name>
<accession>A0ABU3H774</accession>
<gene>
    <name evidence="1" type="ORF">J2Z22_002208</name>
</gene>
<evidence type="ECO:0000313" key="1">
    <source>
        <dbReference type="EMBL" id="MDT3426674.1"/>
    </source>
</evidence>
<dbReference type="Proteomes" id="UP001248709">
    <property type="component" value="Unassembled WGS sequence"/>
</dbReference>
<comment type="caution">
    <text evidence="1">The sequence shown here is derived from an EMBL/GenBank/DDBJ whole genome shotgun (WGS) entry which is preliminary data.</text>
</comment>
<organism evidence="1 2">
    <name type="scientific">Paenibacillus forsythiae</name>
    <dbReference type="NCBI Taxonomy" id="365616"/>
    <lineage>
        <taxon>Bacteria</taxon>
        <taxon>Bacillati</taxon>
        <taxon>Bacillota</taxon>
        <taxon>Bacilli</taxon>
        <taxon>Bacillales</taxon>
        <taxon>Paenibacillaceae</taxon>
        <taxon>Paenibacillus</taxon>
    </lineage>
</organism>
<evidence type="ECO:0000313" key="2">
    <source>
        <dbReference type="Proteomes" id="UP001248709"/>
    </source>
</evidence>
<sequence length="86" mass="10382">MDQRTGKRYKNGRSQIGVDKSLDELFDVFYSPKIAEGRSPRTLEMYKESYRYLCDFLTSYLIDQQPHKFDEFLHLDIRDDYVYILV</sequence>